<name>A0A3N4VFC3_9GAMM</name>
<sequence>MDRQPARRARWAPYRPSGLAWALVTGLALAATGCASSGGLGKAMGKALETVGLKAPAPEQPQEHTVPLRLYAAENLNAGNERRPLALVVRVYQLRNLQRFEQAPFDAFLDENAERAALGSDLVSASEILLTPGQRHEVQEKVAADGSHLGVVALFRSPAASRWRFAFDSRKAAKDGITIGLHACAMTTTSAALETQLASEPHALSSVNCAGKR</sequence>
<dbReference type="EMBL" id="RKQN01000004">
    <property type="protein sequence ID" value="RPE75877.1"/>
    <property type="molecule type" value="Genomic_DNA"/>
</dbReference>
<dbReference type="InterPro" id="IPR017734">
    <property type="entry name" value="T6SS_SciN"/>
</dbReference>
<evidence type="ECO:0000313" key="1">
    <source>
        <dbReference type="EMBL" id="RPE75877.1"/>
    </source>
</evidence>
<protein>
    <submittedName>
        <fullName evidence="1">Type VI secretion system protein VasD</fullName>
    </submittedName>
</protein>
<keyword evidence="2" id="KW-1185">Reference proteome</keyword>
<reference evidence="1 2" key="1">
    <citation type="submission" date="2018-11" db="EMBL/GenBank/DDBJ databases">
        <title>Genomic Encyclopedia of Type Strains, Phase IV (KMG-IV): sequencing the most valuable type-strain genomes for metagenomic binning, comparative biology and taxonomic classification.</title>
        <authorList>
            <person name="Goeker M."/>
        </authorList>
    </citation>
    <scope>NUCLEOTIDE SEQUENCE [LARGE SCALE GENOMIC DNA]</scope>
    <source>
        <strain evidence="1 2">DSM 25623</strain>
    </source>
</reference>
<dbReference type="PROSITE" id="PS51257">
    <property type="entry name" value="PROKAR_LIPOPROTEIN"/>
    <property type="match status" value="1"/>
</dbReference>
<dbReference type="Gene3D" id="2.60.40.4150">
    <property type="entry name" value="Type VI secretion system, lipoprotein SciN"/>
    <property type="match status" value="1"/>
</dbReference>
<accession>A0A3N4VFC3</accession>
<comment type="caution">
    <text evidence="1">The sequence shown here is derived from an EMBL/GenBank/DDBJ whole genome shotgun (WGS) entry which is preliminary data.</text>
</comment>
<dbReference type="NCBIfam" id="TIGR03352">
    <property type="entry name" value="VI_chp_3"/>
    <property type="match status" value="1"/>
</dbReference>
<dbReference type="PANTHER" id="PTHR37625">
    <property type="entry name" value="OUTER MEMBRANE LIPOPROTEIN-RELATED"/>
    <property type="match status" value="1"/>
</dbReference>
<dbReference type="PANTHER" id="PTHR37625:SF4">
    <property type="entry name" value="OUTER MEMBRANE LIPOPROTEIN"/>
    <property type="match status" value="1"/>
</dbReference>
<gene>
    <name evidence="1" type="ORF">EDC50_2774</name>
</gene>
<evidence type="ECO:0000313" key="2">
    <source>
        <dbReference type="Proteomes" id="UP000269708"/>
    </source>
</evidence>
<dbReference type="AlphaFoldDB" id="A0A3N4VFC3"/>
<dbReference type="InterPro" id="IPR038706">
    <property type="entry name" value="Type_VI_SciN-like_sf"/>
</dbReference>
<dbReference type="Proteomes" id="UP000269708">
    <property type="component" value="Unassembled WGS sequence"/>
</dbReference>
<dbReference type="Pfam" id="PF12790">
    <property type="entry name" value="T6SS-SciN"/>
    <property type="match status" value="1"/>
</dbReference>
<dbReference type="RefSeq" id="WP_123771080.1">
    <property type="nucleotide sequence ID" value="NZ_RKQN01000004.1"/>
</dbReference>
<proteinExistence type="predicted"/>
<dbReference type="OrthoDB" id="7066769at2"/>
<organism evidence="1 2">
    <name type="scientific">Vulcaniibacterium tengchongense</name>
    <dbReference type="NCBI Taxonomy" id="1273429"/>
    <lineage>
        <taxon>Bacteria</taxon>
        <taxon>Pseudomonadati</taxon>
        <taxon>Pseudomonadota</taxon>
        <taxon>Gammaproteobacteria</taxon>
        <taxon>Lysobacterales</taxon>
        <taxon>Lysobacteraceae</taxon>
        <taxon>Vulcaniibacterium</taxon>
    </lineage>
</organism>